<dbReference type="EMBL" id="CP002026">
    <property type="protein sequence ID" value="ADH89249.1"/>
    <property type="molecule type" value="Genomic_DNA"/>
</dbReference>
<keyword evidence="3" id="KW-1185">Reference proteome</keyword>
<organism evidence="2 3">
    <name type="scientific">Ancylobacter novellus (strain ATCC 8093 / DSM 506 / JCM 20403 / CCM 1077 / IAM 12100 / NBRC 12443 / NCIMB 10456)</name>
    <name type="common">Starkeya novella</name>
    <dbReference type="NCBI Taxonomy" id="639283"/>
    <lineage>
        <taxon>Bacteria</taxon>
        <taxon>Pseudomonadati</taxon>
        <taxon>Pseudomonadota</taxon>
        <taxon>Alphaproteobacteria</taxon>
        <taxon>Hyphomicrobiales</taxon>
        <taxon>Xanthobacteraceae</taxon>
        <taxon>Ancylobacter</taxon>
    </lineage>
</organism>
<evidence type="ECO:0000313" key="2">
    <source>
        <dbReference type="EMBL" id="ADH89249.1"/>
    </source>
</evidence>
<dbReference type="AlphaFoldDB" id="D6ZZB3"/>
<dbReference type="HOGENOM" id="CLU_066192_28_3_5"/>
<dbReference type="STRING" id="639283.Snov_1949"/>
<name>D6ZZB3_ANCN5</name>
<proteinExistence type="predicted"/>
<dbReference type="KEGG" id="sno:Snov_1949"/>
<dbReference type="PROSITE" id="PS50943">
    <property type="entry name" value="HTH_CROC1"/>
    <property type="match status" value="1"/>
</dbReference>
<dbReference type="Proteomes" id="UP000006633">
    <property type="component" value="Chromosome"/>
</dbReference>
<gene>
    <name evidence="2" type="ordered locus">Snov_1949</name>
</gene>
<feature type="domain" description="HTH cro/C1-type" evidence="1">
    <location>
        <begin position="8"/>
        <end position="61"/>
    </location>
</feature>
<evidence type="ECO:0000313" key="3">
    <source>
        <dbReference type="Proteomes" id="UP000006633"/>
    </source>
</evidence>
<dbReference type="InterPro" id="IPR010982">
    <property type="entry name" value="Lambda_DNA-bd_dom_sf"/>
</dbReference>
<dbReference type="CDD" id="cd00093">
    <property type="entry name" value="HTH_XRE"/>
    <property type="match status" value="1"/>
</dbReference>
<dbReference type="RefSeq" id="WP_013166753.1">
    <property type="nucleotide sequence ID" value="NC_014217.1"/>
</dbReference>
<reference evidence="2 3" key="1">
    <citation type="journal article" date="2012" name="Stand. Genomic Sci.">
        <title>Complete genome sequence of the facultatively chemolithoautotrophic and methylotrophic alpha Proteobacterium Starkeya novella type strain (ATCC 8093(T)).</title>
        <authorList>
            <person name="Kappler U."/>
            <person name="Davenport K."/>
            <person name="Beatson S."/>
            <person name="Lucas S."/>
            <person name="Lapidus A."/>
            <person name="Copeland A."/>
            <person name="Berry K.W."/>
            <person name="Glavina Del Rio T."/>
            <person name="Hammon N."/>
            <person name="Dalin E."/>
            <person name="Tice H."/>
            <person name="Pitluck S."/>
            <person name="Richardson P."/>
            <person name="Bruce D."/>
            <person name="Goodwin L.A."/>
            <person name="Han C."/>
            <person name="Tapia R."/>
            <person name="Detter J.C."/>
            <person name="Chang Y.J."/>
            <person name="Jeffries C.D."/>
            <person name="Land M."/>
            <person name="Hauser L."/>
            <person name="Kyrpides N.C."/>
            <person name="Goker M."/>
            <person name="Ivanova N."/>
            <person name="Klenk H.P."/>
            <person name="Woyke T."/>
        </authorList>
    </citation>
    <scope>NUCLEOTIDE SEQUENCE [LARGE SCALE GENOMIC DNA]</scope>
    <source>
        <strain evidence="3">ATCC 8093 / DSM 506 / JCM 20403 / CCM 1077 / IAM 12100 / NBRC 12443 / NCIMB 10456</strain>
    </source>
</reference>
<dbReference type="Gene3D" id="1.10.260.40">
    <property type="entry name" value="lambda repressor-like DNA-binding domains"/>
    <property type="match status" value="1"/>
</dbReference>
<dbReference type="InterPro" id="IPR001387">
    <property type="entry name" value="Cro/C1-type_HTH"/>
</dbReference>
<dbReference type="GO" id="GO:0003677">
    <property type="term" value="F:DNA binding"/>
    <property type="evidence" value="ECO:0007669"/>
    <property type="project" value="InterPro"/>
</dbReference>
<dbReference type="eggNOG" id="COG1396">
    <property type="taxonomic scope" value="Bacteria"/>
</dbReference>
<dbReference type="SUPFAM" id="SSF47413">
    <property type="entry name" value="lambda repressor-like DNA-binding domains"/>
    <property type="match status" value="1"/>
</dbReference>
<accession>D6ZZB3</accession>
<sequence length="81" mass="8590">MITPAQCRAARALLDWSQQRLAEASSIGNATIRNFEGEKSTPQHATLVVLRQAFEAAGVQFVSQGDEAGGDGVVLRLHAGL</sequence>
<protein>
    <submittedName>
        <fullName evidence="2">Transcriptional regulator, XRE family</fullName>
    </submittedName>
</protein>
<evidence type="ECO:0000259" key="1">
    <source>
        <dbReference type="PROSITE" id="PS50943"/>
    </source>
</evidence>